<evidence type="ECO:0000313" key="2">
    <source>
        <dbReference type="Proteomes" id="UP000748308"/>
    </source>
</evidence>
<organism evidence="1 2">
    <name type="scientific">Eiseniibacteriota bacterium</name>
    <dbReference type="NCBI Taxonomy" id="2212470"/>
    <lineage>
        <taxon>Bacteria</taxon>
        <taxon>Candidatus Eiseniibacteriota</taxon>
    </lineage>
</organism>
<dbReference type="EMBL" id="VGIY01000532">
    <property type="protein sequence ID" value="MBM3318896.1"/>
    <property type="molecule type" value="Genomic_DNA"/>
</dbReference>
<dbReference type="Proteomes" id="UP000748308">
    <property type="component" value="Unassembled WGS sequence"/>
</dbReference>
<dbReference type="Pfam" id="PF13646">
    <property type="entry name" value="HEAT_2"/>
    <property type="match status" value="1"/>
</dbReference>
<dbReference type="SMART" id="SM00567">
    <property type="entry name" value="EZ_HEAT"/>
    <property type="match status" value="4"/>
</dbReference>
<dbReference type="PANTHER" id="PTHR12697:SF38">
    <property type="entry name" value="PBS LYASE HEAT DOMAIN PROTEIN REPEAT-CONTAINING PROTEIN"/>
    <property type="match status" value="1"/>
</dbReference>
<protein>
    <submittedName>
        <fullName evidence="1">HEAT repeat domain-containing protein</fullName>
    </submittedName>
</protein>
<sequence length="484" mass="50487">AYTAEQALAAIGGPAVPSLVQSLSTGDPQVLKWVSIALGDIGYDAWKPASRILAESPSASTRAAAAKALGGTGYADAVKPLLDAAQDPSPPVRMAVASALVQLGDARATPTLVALLQDRDAAVRAATMDRLLEWYDPPTLPQLAGLLDASDVDVRRRSAILLAEHVGGQEELQAAVASATTAGEAHSVPQRMMNDIAEWTDALVAGTDAQAQGNLQRLADGDDPGPRYAAVVGMSTVARRTAVQGNRDWAVGELGKRLKAKDPELQTTAAVAVARARVPAVLEAAVKDAQVAQDVRQESIKALGLLGTNSSVPVLIPLCEAGGAGAALASAAIGNIGRRLSEESEGRSPEALEAANTLIKLARSARDPILKAELGLSIAQIGEAAVTPAIDFLKGAEKSERPFAAAILGKLGNVAVDPYLLRARNEVRGVEGQEELSEWFAVTLWVTGDKMARDYCQALPDEEKPSPEKIGQAQAELEKLLDVM</sequence>
<dbReference type="InterPro" id="IPR011989">
    <property type="entry name" value="ARM-like"/>
</dbReference>
<dbReference type="GO" id="GO:0016491">
    <property type="term" value="F:oxidoreductase activity"/>
    <property type="evidence" value="ECO:0007669"/>
    <property type="project" value="TreeGrafter"/>
</dbReference>
<proteinExistence type="predicted"/>
<gene>
    <name evidence="1" type="ORF">FJY75_13695</name>
</gene>
<accession>A0A937XEC3</accession>
<reference evidence="1" key="1">
    <citation type="submission" date="2019-03" db="EMBL/GenBank/DDBJ databases">
        <title>Lake Tanganyika Metagenome-Assembled Genomes (MAGs).</title>
        <authorList>
            <person name="Tran P."/>
        </authorList>
    </citation>
    <scope>NUCLEOTIDE SEQUENCE</scope>
    <source>
        <strain evidence="1">M_DeepCast_400m_m2_100</strain>
    </source>
</reference>
<feature type="non-terminal residue" evidence="1">
    <location>
        <position position="1"/>
    </location>
</feature>
<dbReference type="SUPFAM" id="SSF48371">
    <property type="entry name" value="ARM repeat"/>
    <property type="match status" value="2"/>
</dbReference>
<evidence type="ECO:0000313" key="1">
    <source>
        <dbReference type="EMBL" id="MBM3318896.1"/>
    </source>
</evidence>
<name>A0A937XEC3_UNCEI</name>
<dbReference type="Gene3D" id="1.25.10.10">
    <property type="entry name" value="Leucine-rich Repeat Variant"/>
    <property type="match status" value="3"/>
</dbReference>
<dbReference type="AlphaFoldDB" id="A0A937XEC3"/>
<dbReference type="InterPro" id="IPR004155">
    <property type="entry name" value="PBS_lyase_HEAT"/>
</dbReference>
<dbReference type="InterPro" id="IPR016024">
    <property type="entry name" value="ARM-type_fold"/>
</dbReference>
<dbReference type="PANTHER" id="PTHR12697">
    <property type="entry name" value="PBS LYASE HEAT-LIKE PROTEIN"/>
    <property type="match status" value="1"/>
</dbReference>
<comment type="caution">
    <text evidence="1">The sequence shown here is derived from an EMBL/GenBank/DDBJ whole genome shotgun (WGS) entry which is preliminary data.</text>
</comment>